<dbReference type="InterPro" id="IPR022398">
    <property type="entry name" value="Peptidase_S8_His-AS"/>
</dbReference>
<dbReference type="CDD" id="cd07489">
    <property type="entry name" value="Peptidases_S8_5"/>
    <property type="match status" value="1"/>
</dbReference>
<evidence type="ECO:0000256" key="6">
    <source>
        <dbReference type="PIRSR" id="PIRSR615500-1"/>
    </source>
</evidence>
<accession>A0A8H4NGV3</accession>
<dbReference type="InterPro" id="IPR000209">
    <property type="entry name" value="Peptidase_S8/S53_dom"/>
</dbReference>
<keyword evidence="5 7" id="KW-0720">Serine protease</keyword>
<feature type="active site" description="Charge relay system" evidence="6 7">
    <location>
        <position position="581"/>
    </location>
</feature>
<dbReference type="PRINTS" id="PR00723">
    <property type="entry name" value="SUBTILISIN"/>
</dbReference>
<feature type="active site" description="Charge relay system" evidence="6 7">
    <location>
        <position position="242"/>
    </location>
</feature>
<dbReference type="Proteomes" id="UP000572817">
    <property type="component" value="Unassembled WGS sequence"/>
</dbReference>
<dbReference type="PANTHER" id="PTHR43806:SF66">
    <property type="entry name" value="SERIN ENDOPEPTIDASE"/>
    <property type="match status" value="1"/>
</dbReference>
<keyword evidence="4 7" id="KW-0378">Hydrolase</keyword>
<dbReference type="PROSITE" id="PS00138">
    <property type="entry name" value="SUBTILASE_SER"/>
    <property type="match status" value="1"/>
</dbReference>
<feature type="domain" description="Peptidase S8/S53" evidence="10">
    <location>
        <begin position="181"/>
        <end position="625"/>
    </location>
</feature>
<dbReference type="InterPro" id="IPR050131">
    <property type="entry name" value="Peptidase_S8_subtilisin-like"/>
</dbReference>
<feature type="signal peptide" evidence="9">
    <location>
        <begin position="1"/>
        <end position="18"/>
    </location>
</feature>
<evidence type="ECO:0000256" key="2">
    <source>
        <dbReference type="ARBA" id="ARBA00022670"/>
    </source>
</evidence>
<dbReference type="GO" id="GO:0004252">
    <property type="term" value="F:serine-type endopeptidase activity"/>
    <property type="evidence" value="ECO:0007669"/>
    <property type="project" value="UniProtKB-UniRule"/>
</dbReference>
<feature type="domain" description="C5a peptidase/Subtilisin-like protease SBT2-like Fn3-like" evidence="11">
    <location>
        <begin position="659"/>
        <end position="778"/>
    </location>
</feature>
<dbReference type="PANTHER" id="PTHR43806">
    <property type="entry name" value="PEPTIDASE S8"/>
    <property type="match status" value="1"/>
</dbReference>
<sequence length="956" mass="103148">MLWTHILLLPAFFGFSAARYDGAANTPPKALKAFGLGFLCEFENARNSEPQAAASVQRQVNEATTGSLAPIKIEKRLEFTSEIFSGASFVVTAVTGPADDNAFRSALEAVPEIRAVYPMNTYYATSNMRREPMYQWSGDSVDAQFEKRQDPEPDPQTDINAIFSTHVMTGVDKLHAENVTGKGVKVAILDSGIDYLHPALGKGFGPGFKVVGGTDLVGDLYNSSTNRPPKPDPDPITDCHDHGTHVAGIIGASPYKYNVTGVAPDAELEMYRVFGCAGGANTDVGVNASLQAYNSGADIIHASIGGVGGWSDDAWAVVVERINAKGRVYTLSAGNSGLEDGIFGANGLGGGPNTPLVGSIDNTDSPELLLNATYKIEKKPAVDFRFAAGFPQNFTADLELYALSFDVDDDSDACDELPDSTPDLTNRLVLVQRRIRCRTDQKVANIQRRGGRYILFVQLRDDDPIRPLAWLDYNGQSYEWREPKDGPLLQGIGMVEMAVGKLWIDNLKNGTKITATLPKAVENKELRYQINNQTGGRMSQFTSWGPTYEAQPGVTVSAPGGNILSTLSRKVGGYGVYSGTSMAGPYIAGVAALIKSANSDITANEIRSRLAVTARPVKFNDNTTTDYDFLAPAFQQGGGLVDAYRAVRGTTILNATSLNLNDTAFTNNKQHFTITNSGAKDLHYNLSHIGAGTMYALPEADPDENQPLNFNDERFVKALTKAYATVDISPQAVDIAAGASATIAVNFDFPDLDRRRIPLVSGYIACNASDGTAVTLPYNGIASALRNAVVLDPNIQDSYLIAVKNSTLNETGFLEPAAPGSGSVLSVPKVTNTSLLNDVVLPGVQLVLAMGTRRVDFDVLRADDSVNIGTALVLDPRPLYESSYSRNLVYIRLFYGMLANMTYVPEGEYKFLVRALRITGDPKNLDDYDSFTTESFHLRYTEEDKQEGDGQQGGDG</sequence>
<evidence type="ECO:0000259" key="10">
    <source>
        <dbReference type="Pfam" id="PF00082"/>
    </source>
</evidence>
<keyword evidence="3 9" id="KW-0732">Signal</keyword>
<comment type="similarity">
    <text evidence="1 7 8">Belongs to the peptidase S8 family.</text>
</comment>
<dbReference type="Pfam" id="PF06280">
    <property type="entry name" value="fn3_5"/>
    <property type="match status" value="1"/>
</dbReference>
<protein>
    <submittedName>
        <fullName evidence="12">Subtilisin-like serine protease pr1c protein</fullName>
    </submittedName>
</protein>
<evidence type="ECO:0000256" key="5">
    <source>
        <dbReference type="ARBA" id="ARBA00022825"/>
    </source>
</evidence>
<evidence type="ECO:0000256" key="3">
    <source>
        <dbReference type="ARBA" id="ARBA00022729"/>
    </source>
</evidence>
<feature type="chain" id="PRO_5034678821" evidence="9">
    <location>
        <begin position="19"/>
        <end position="956"/>
    </location>
</feature>
<dbReference type="PROSITE" id="PS00136">
    <property type="entry name" value="SUBTILASE_ASP"/>
    <property type="match status" value="1"/>
</dbReference>
<dbReference type="PROSITE" id="PS51892">
    <property type="entry name" value="SUBTILASE"/>
    <property type="match status" value="1"/>
</dbReference>
<keyword evidence="13" id="KW-1185">Reference proteome</keyword>
<comment type="caution">
    <text evidence="12">The sequence shown here is derived from an EMBL/GenBank/DDBJ whole genome shotgun (WGS) entry which is preliminary data.</text>
</comment>
<dbReference type="InterPro" id="IPR036852">
    <property type="entry name" value="Peptidase_S8/S53_dom_sf"/>
</dbReference>
<dbReference type="InterPro" id="IPR015500">
    <property type="entry name" value="Peptidase_S8_subtilisin-rel"/>
</dbReference>
<keyword evidence="2 7" id="KW-0645">Protease</keyword>
<evidence type="ECO:0000313" key="12">
    <source>
        <dbReference type="EMBL" id="KAF4314412.1"/>
    </source>
</evidence>
<dbReference type="EMBL" id="WWBZ02000001">
    <property type="protein sequence ID" value="KAF4314412.1"/>
    <property type="molecule type" value="Genomic_DNA"/>
</dbReference>
<name>A0A8H4NGV3_9PEZI</name>
<dbReference type="InterPro" id="IPR023827">
    <property type="entry name" value="Peptidase_S8_Asp-AS"/>
</dbReference>
<dbReference type="InterPro" id="IPR034187">
    <property type="entry name" value="Peptidases_S8_5"/>
</dbReference>
<dbReference type="OrthoDB" id="10256524at2759"/>
<dbReference type="GO" id="GO:0016020">
    <property type="term" value="C:membrane"/>
    <property type="evidence" value="ECO:0007669"/>
    <property type="project" value="InterPro"/>
</dbReference>
<dbReference type="InterPro" id="IPR023828">
    <property type="entry name" value="Peptidase_S8_Ser-AS"/>
</dbReference>
<feature type="active site" description="Charge relay system" evidence="6 7">
    <location>
        <position position="190"/>
    </location>
</feature>
<evidence type="ECO:0000256" key="1">
    <source>
        <dbReference type="ARBA" id="ARBA00011073"/>
    </source>
</evidence>
<evidence type="ECO:0000256" key="9">
    <source>
        <dbReference type="SAM" id="SignalP"/>
    </source>
</evidence>
<organism evidence="12 13">
    <name type="scientific">Botryosphaeria dothidea</name>
    <dbReference type="NCBI Taxonomy" id="55169"/>
    <lineage>
        <taxon>Eukaryota</taxon>
        <taxon>Fungi</taxon>
        <taxon>Dikarya</taxon>
        <taxon>Ascomycota</taxon>
        <taxon>Pezizomycotina</taxon>
        <taxon>Dothideomycetes</taxon>
        <taxon>Dothideomycetes incertae sedis</taxon>
        <taxon>Botryosphaeriales</taxon>
        <taxon>Botryosphaeriaceae</taxon>
        <taxon>Botryosphaeria</taxon>
    </lineage>
</organism>
<dbReference type="Pfam" id="PF00082">
    <property type="entry name" value="Peptidase_S8"/>
    <property type="match status" value="1"/>
</dbReference>
<dbReference type="PROSITE" id="PS00137">
    <property type="entry name" value="SUBTILASE_HIS"/>
    <property type="match status" value="1"/>
</dbReference>
<evidence type="ECO:0000256" key="8">
    <source>
        <dbReference type="RuleBase" id="RU003355"/>
    </source>
</evidence>
<evidence type="ECO:0000256" key="7">
    <source>
        <dbReference type="PROSITE-ProRule" id="PRU01240"/>
    </source>
</evidence>
<dbReference type="GO" id="GO:0006508">
    <property type="term" value="P:proteolysis"/>
    <property type="evidence" value="ECO:0007669"/>
    <property type="project" value="UniProtKB-KW"/>
</dbReference>
<dbReference type="AlphaFoldDB" id="A0A8H4NGV3"/>
<evidence type="ECO:0000259" key="11">
    <source>
        <dbReference type="Pfam" id="PF06280"/>
    </source>
</evidence>
<evidence type="ECO:0000313" key="13">
    <source>
        <dbReference type="Proteomes" id="UP000572817"/>
    </source>
</evidence>
<gene>
    <name evidence="12" type="ORF">GTA08_BOTSDO00401</name>
</gene>
<reference evidence="12" key="1">
    <citation type="submission" date="2020-04" db="EMBL/GenBank/DDBJ databases">
        <title>Genome Assembly and Annotation of Botryosphaeria dothidea sdau 11-99, a Latent Pathogen of Apple Fruit Ring Rot in China.</title>
        <authorList>
            <person name="Yu C."/>
            <person name="Diao Y."/>
            <person name="Lu Q."/>
            <person name="Zhao J."/>
            <person name="Cui S."/>
            <person name="Peng C."/>
            <person name="He B."/>
            <person name="Liu H."/>
        </authorList>
    </citation>
    <scope>NUCLEOTIDE SEQUENCE [LARGE SCALE GENOMIC DNA]</scope>
    <source>
        <strain evidence="12">Sdau11-99</strain>
    </source>
</reference>
<dbReference type="SUPFAM" id="SSF52743">
    <property type="entry name" value="Subtilisin-like"/>
    <property type="match status" value="1"/>
</dbReference>
<dbReference type="InterPro" id="IPR010435">
    <property type="entry name" value="C5a/SBT2-like_Fn3"/>
</dbReference>
<dbReference type="Gene3D" id="3.40.50.200">
    <property type="entry name" value="Peptidase S8/S53 domain"/>
    <property type="match status" value="2"/>
</dbReference>
<proteinExistence type="inferred from homology"/>
<evidence type="ECO:0000256" key="4">
    <source>
        <dbReference type="ARBA" id="ARBA00022801"/>
    </source>
</evidence>